<dbReference type="OrthoDB" id="1916253at2759"/>
<dbReference type="Gene3D" id="2.40.160.200">
    <property type="entry name" value="LURP1-related"/>
    <property type="match status" value="1"/>
</dbReference>
<keyword evidence="3" id="KW-1185">Reference proteome</keyword>
<dbReference type="InterPro" id="IPR025659">
    <property type="entry name" value="Tubby-like_C"/>
</dbReference>
<comment type="caution">
    <text evidence="2">The sequence shown here is derived from an EMBL/GenBank/DDBJ whole genome shotgun (WGS) entry which is preliminary data.</text>
</comment>
<gene>
    <name evidence="2" type="ORF">EJB05_07822</name>
</gene>
<evidence type="ECO:0008006" key="4">
    <source>
        <dbReference type="Google" id="ProtNLM"/>
    </source>
</evidence>
<dbReference type="InterPro" id="IPR038595">
    <property type="entry name" value="LOR_sf"/>
</dbReference>
<dbReference type="Pfam" id="PF04525">
    <property type="entry name" value="LOR"/>
    <property type="match status" value="1"/>
</dbReference>
<dbReference type="SUPFAM" id="SSF54518">
    <property type="entry name" value="Tubby C-terminal domain-like"/>
    <property type="match status" value="1"/>
</dbReference>
<proteinExistence type="inferred from homology"/>
<dbReference type="Proteomes" id="UP000324897">
    <property type="component" value="Chromosome 5"/>
</dbReference>
<dbReference type="PANTHER" id="PTHR31087:SF3">
    <property type="entry name" value="PROTEIN LURP-ONE-RELATED 6"/>
    <property type="match status" value="1"/>
</dbReference>
<organism evidence="2 3">
    <name type="scientific">Eragrostis curvula</name>
    <name type="common">weeping love grass</name>
    <dbReference type="NCBI Taxonomy" id="38414"/>
    <lineage>
        <taxon>Eukaryota</taxon>
        <taxon>Viridiplantae</taxon>
        <taxon>Streptophyta</taxon>
        <taxon>Embryophyta</taxon>
        <taxon>Tracheophyta</taxon>
        <taxon>Spermatophyta</taxon>
        <taxon>Magnoliopsida</taxon>
        <taxon>Liliopsida</taxon>
        <taxon>Poales</taxon>
        <taxon>Poaceae</taxon>
        <taxon>PACMAD clade</taxon>
        <taxon>Chloridoideae</taxon>
        <taxon>Eragrostideae</taxon>
        <taxon>Eragrostidinae</taxon>
        <taxon>Eragrostis</taxon>
    </lineage>
</organism>
<dbReference type="Gramene" id="TVU48194">
    <property type="protein sequence ID" value="TVU48194"/>
    <property type="gene ID" value="EJB05_07822"/>
</dbReference>
<evidence type="ECO:0000313" key="3">
    <source>
        <dbReference type="Proteomes" id="UP000324897"/>
    </source>
</evidence>
<evidence type="ECO:0000256" key="1">
    <source>
        <dbReference type="ARBA" id="ARBA00005437"/>
    </source>
</evidence>
<dbReference type="AlphaFoldDB" id="A0A5J9WLP7"/>
<dbReference type="EMBL" id="RWGY01000004">
    <property type="protein sequence ID" value="TVU48194.1"/>
    <property type="molecule type" value="Genomic_DNA"/>
</dbReference>
<dbReference type="InterPro" id="IPR007612">
    <property type="entry name" value="LOR"/>
</dbReference>
<reference evidence="2 3" key="1">
    <citation type="journal article" date="2019" name="Sci. Rep.">
        <title>A high-quality genome of Eragrostis curvula grass provides insights into Poaceae evolution and supports new strategies to enhance forage quality.</title>
        <authorList>
            <person name="Carballo J."/>
            <person name="Santos B.A.C.M."/>
            <person name="Zappacosta D."/>
            <person name="Garbus I."/>
            <person name="Selva J.P."/>
            <person name="Gallo C.A."/>
            <person name="Diaz A."/>
            <person name="Albertini E."/>
            <person name="Caccamo M."/>
            <person name="Echenique V."/>
        </authorList>
    </citation>
    <scope>NUCLEOTIDE SEQUENCE [LARGE SCALE GENOMIC DNA]</scope>
    <source>
        <strain evidence="3">cv. Victoria</strain>
        <tissue evidence="2">Leaf</tissue>
    </source>
</reference>
<name>A0A5J9WLP7_9POAL</name>
<sequence length="340" mass="36994">MVAHVPRHGRPRAPPIGLFPPLCRSAAYSSMLRAFLLPRRVVGPVRGLDAVRGRELPVMCATGMLDGRAPEPDLLLGRTLIVPPCSTATPPYHRDASIEVNAPAKLLAAVRFQFTRPCICSEVGGLYFHRNSKKELHSMGAYITITPIVSKIFCSSSHAVLMVRRRPPAVNGGGFVVADQEQRIVFSVDGCGIIGASGQLIVRDGDGNAILFIHKKEGVVQALSVNNRWRGYLTDYGEPSKLVFSLQDPKPVLCMKGDVQVTVEPKGRKRHWDYEVTGSFVQRSCAIKSRAGHVVAQIGAKGMVAGKDFYQVVMQPGYDQAFVVGVIAILDNIHGESTRC</sequence>
<comment type="similarity">
    <text evidence="1">Belongs to the LOR family.</text>
</comment>
<dbReference type="PANTHER" id="PTHR31087">
    <property type="match status" value="1"/>
</dbReference>
<accession>A0A5J9WLP7</accession>
<protein>
    <recommendedName>
        <fullName evidence="4">Protein LURP-one-related 6</fullName>
    </recommendedName>
</protein>
<evidence type="ECO:0000313" key="2">
    <source>
        <dbReference type="EMBL" id="TVU48194.1"/>
    </source>
</evidence>